<dbReference type="PANTHER" id="PTHR16193:SF0">
    <property type="entry name" value="TETRATRICOPEPTIDE REPEAT PROTEIN 27"/>
    <property type="match status" value="1"/>
</dbReference>
<feature type="compositionally biased region" description="Low complexity" evidence="4">
    <location>
        <begin position="902"/>
        <end position="913"/>
    </location>
</feature>
<dbReference type="InterPro" id="IPR011990">
    <property type="entry name" value="TPR-like_helical_dom_sf"/>
</dbReference>
<organism evidence="5 6">
    <name type="scientific">Leptomonas seymouri</name>
    <dbReference type="NCBI Taxonomy" id="5684"/>
    <lineage>
        <taxon>Eukaryota</taxon>
        <taxon>Discoba</taxon>
        <taxon>Euglenozoa</taxon>
        <taxon>Kinetoplastea</taxon>
        <taxon>Metakinetoplastina</taxon>
        <taxon>Trypanosomatida</taxon>
        <taxon>Trypanosomatidae</taxon>
        <taxon>Leishmaniinae</taxon>
        <taxon>Leptomonas</taxon>
    </lineage>
</organism>
<reference evidence="5 6" key="1">
    <citation type="journal article" date="2015" name="PLoS Pathog.">
        <title>Leptomonas seymouri: Adaptations to the Dixenous Life Cycle Analyzed by Genome Sequencing, Transcriptome Profiling and Co-infection with Leishmania donovani.</title>
        <authorList>
            <person name="Kraeva N."/>
            <person name="Butenko A."/>
            <person name="Hlavacova J."/>
            <person name="Kostygov A."/>
            <person name="Myskova J."/>
            <person name="Grybchuk D."/>
            <person name="Lestinova T."/>
            <person name="Votypka J."/>
            <person name="Volf P."/>
            <person name="Opperdoes F."/>
            <person name="Flegontov P."/>
            <person name="Lukes J."/>
            <person name="Yurchenko V."/>
        </authorList>
    </citation>
    <scope>NUCLEOTIDE SEQUENCE [LARGE SCALE GENOMIC DNA]</scope>
    <source>
        <strain evidence="5 6">ATCC 30220</strain>
    </source>
</reference>
<proteinExistence type="predicted"/>
<dbReference type="Proteomes" id="UP000038009">
    <property type="component" value="Unassembled WGS sequence"/>
</dbReference>
<dbReference type="EMBL" id="LJSK01000032">
    <property type="protein sequence ID" value="KPI89072.1"/>
    <property type="molecule type" value="Genomic_DNA"/>
</dbReference>
<sequence>MSDVEFLLSLPSPVEGAEKYISRDNKLILSFEAAADLSKRYYESVELHLRSTAPHLERDVVPALSFALRLFNAENFSGELTPAERTRYSLVLRHFGGVVEKRYTGPAEDSEAQRTHNEEEEEEAAAAAAAAPTSTGASVKAAAEERAKLKDVFLQRLLTTDGEMPVAVVRLPGLLLCILGIARAEVEAGVPLLPFTSLWRLRAFFRHQLCLSHRSNTIFVALADCVDAIMRLPAEEQTVEMLLEVGHIQSYYHRRDLAKETLDKALRISGLVLEETSMMGVRTRWQQHQLVQMVLNARSSRPVPPESTEEEQPATVMSEKDGHDLLDRPRETPEAAAQPLPPLHPEDKAILLAMCMDIRNSNPDYGFTHHHMMVYIERLLADPASSPFMVRCQTLLMRARLEARRNRVQERAFMQLTELVDQYSARRDPTHETFERTNSPYYYSVAFPPVWALKREYADFCFDETLFKTALDVYEQILDWEKIIECCKKLDKRRRAESLARELLEKDPQNPMLWVALGEATHNDEHLWKAWELCGHRMAAPMRSLARLALDREHFDKVVEYFDEAVRINPVFGGDWFSLGYASLRLKNLQRSGEAFTRVCQIDPSDAFGWNNLASVMMRQGKLRPAFNAMSQAIVNNRRDWRMWQNYFRMGCELKEVTESTNALRIALSIAQRHIQLERGTLELFVLNTIAYLKGDIGGTSAGADEAEGTKAHARLYDSLAAAPKETSIHHAPTARSITEAVTDGDEGEEELADLVPFGAEVELPDTVTGASRDDDGTTGAGVTAERAAILEGIRRRHADRVRAIFATILDLFVSDPDIYACAAKLFHFLDGPMASFRYHQKELRACQQKDQWSRNVDLFTRVVETLESMSQDLFEAFAAAQEGDAAHVPYAQLAVVRTATTTTAGSTRAPTTDQPDRAADAGAATPAGAPADVGTAAAPAPLKGEALQQAVISAFKELQTNIKGALDASEEHMEEHASYKRLKDLSARVRRGVQEVKAAFV</sequence>
<dbReference type="Gene3D" id="1.25.40.10">
    <property type="entry name" value="Tetratricopeptide repeat domain"/>
    <property type="match status" value="1"/>
</dbReference>
<feature type="region of interest" description="Disordered" evidence="4">
    <location>
        <begin position="902"/>
        <end position="936"/>
    </location>
</feature>
<feature type="repeat" description="TPR" evidence="3">
    <location>
        <begin position="539"/>
        <end position="572"/>
    </location>
</feature>
<evidence type="ECO:0000313" key="6">
    <source>
        <dbReference type="Proteomes" id="UP000038009"/>
    </source>
</evidence>
<dbReference type="VEuPathDB" id="TriTrypDB:Lsey_0032_0160"/>
<evidence type="ECO:0000313" key="5">
    <source>
        <dbReference type="EMBL" id="KPI89072.1"/>
    </source>
</evidence>
<evidence type="ECO:0000256" key="4">
    <source>
        <dbReference type="SAM" id="MobiDB-lite"/>
    </source>
</evidence>
<dbReference type="PROSITE" id="PS50005">
    <property type="entry name" value="TPR"/>
    <property type="match status" value="1"/>
</dbReference>
<dbReference type="PANTHER" id="PTHR16193">
    <property type="entry name" value="TETRATRICOPEPTIDE REPEAT PROTEIN 27"/>
    <property type="match status" value="1"/>
</dbReference>
<dbReference type="SMART" id="SM00028">
    <property type="entry name" value="TPR"/>
    <property type="match status" value="5"/>
</dbReference>
<keyword evidence="6" id="KW-1185">Reference proteome</keyword>
<evidence type="ECO:0000256" key="3">
    <source>
        <dbReference type="PROSITE-ProRule" id="PRU00339"/>
    </source>
</evidence>
<protein>
    <submittedName>
        <fullName evidence="5">Uncharacterized protein</fullName>
    </submittedName>
</protein>
<comment type="caution">
    <text evidence="5">The sequence shown here is derived from an EMBL/GenBank/DDBJ whole genome shotgun (WGS) entry which is preliminary data.</text>
</comment>
<dbReference type="OrthoDB" id="1936594at2759"/>
<dbReference type="SUPFAM" id="SSF48452">
    <property type="entry name" value="TPR-like"/>
    <property type="match status" value="1"/>
</dbReference>
<dbReference type="AlphaFoldDB" id="A0A0N1IA34"/>
<feature type="region of interest" description="Disordered" evidence="4">
    <location>
        <begin position="298"/>
        <end position="318"/>
    </location>
</feature>
<feature type="compositionally biased region" description="Low complexity" evidence="4">
    <location>
        <begin position="921"/>
        <end position="936"/>
    </location>
</feature>
<evidence type="ECO:0000256" key="2">
    <source>
        <dbReference type="ARBA" id="ARBA00022803"/>
    </source>
</evidence>
<dbReference type="OMA" id="HLWKAWE"/>
<dbReference type="InterPro" id="IPR019734">
    <property type="entry name" value="TPR_rpt"/>
</dbReference>
<gene>
    <name evidence="5" type="ORF">ABL78_1808</name>
</gene>
<evidence type="ECO:0000256" key="1">
    <source>
        <dbReference type="ARBA" id="ARBA00022737"/>
    </source>
</evidence>
<name>A0A0N1IA34_LEPSE</name>
<accession>A0A0N1IA34</accession>
<feature type="region of interest" description="Disordered" evidence="4">
    <location>
        <begin position="104"/>
        <end position="135"/>
    </location>
</feature>
<keyword evidence="2 3" id="KW-0802">TPR repeat</keyword>
<dbReference type="InterPro" id="IPR044244">
    <property type="entry name" value="TTC27/Emw1"/>
</dbReference>
<keyword evidence="1" id="KW-0677">Repeat</keyword>